<sequence>MTENKGTLADYRHKKASIKSIGPFLREHCPYLFNLNSLFYFGAFLVAVGLLWMAAGLISNSFSSAYNWDYSHQYLPFAYDYRQIWLTFFSTGEFPLYDPVVFIGNDNIGSNSYYGLFDPFIVVLAFFPESWIPQLFALATVAKLTITGLGARAYLSYLGRKEWTSRLGAVAWAFSGYFCFFVGFPSFVSALAYVPLILLGIEKTIREGKIGYLVFGIFLLEISCFMLLVPMCIWGVIYALWRFFSTCKGRNGAENVKGMLLGVAAFACGLALGSFCLFPSIRQSSLTGRASSIGAAYMNVLLDSLKSLDGATFLTYFFEEVGANPARELMGLVSFFFPTGGFQSLPLLIPDSSSVYDAWMSSIFCYTPFIILFFSAILISIKERKTSHLIAVLGGVTLLFTTFAYYAFFAFSGNGYGRWFFVLIPEIIAYGCYAFDKRKEVSPYIYLSGGLLSLFGTFLAYFSIYWCLEGVSVSSAHGLTYFFSRWLMPTSTSFRGLARNWYLYYQVVLVALEGALIFACSKKRFLPIALTFIVAAEACIAGNSAYCYISTWSIKSTFMGGKTNFSENREMADNIRDYDGNFYRAYFDSSGGIDNYQYAVATPESSSFHSLMNFEAESFAVMNGMKSQASSNLTYGGEEYLNPGWSASYRGKLWGIDTALGYRYYITSNDNGRSNKSKWVGANIPFGATKVDSLSMNNNFYHVYRVDEEALPTLGHAVDKDQLYRFDFDSNGNSELFARGSSSAARFRERIRSSRIQASGAIFEDDAILPDGFEISSLPSVDSDAALINNYGITRYADGASNDLDFTVYVPNEGDKLLPEDDAEYAELGASYIFDHHQEVYDFSSSGSNTLTSGSDFLLITPHNKEYFNEDPNGCYIELKYYNGLYSSGANGYDYMPRVIVYGDVTDEDGNVTKNQVLAFEGKALKNVADCDQNNWTNSMIGIYAYGRATSIALVWPDRTVDGETFEQKFSPTYLSLAFEERSSIEEKQRFNAEMGLQNVKKQTNSYTFETDYDEDQIVVTQLGYDQGWSVEASLPDGTSIDCPVYKLDGGLVGFLAPAGEASYVMSYFTPSLDKGLIFGTVGFFFITGYYLYWHIEKRRRHYGISVFDEIA</sequence>
<dbReference type="Pfam" id="PF09586">
    <property type="entry name" value="YfhO"/>
    <property type="match status" value="1"/>
</dbReference>
<evidence type="ECO:0000256" key="1">
    <source>
        <dbReference type="SAM" id="Phobius"/>
    </source>
</evidence>
<protein>
    <submittedName>
        <fullName evidence="2">YfhO family protein</fullName>
    </submittedName>
</protein>
<feature type="transmembrane region" description="Helical" evidence="1">
    <location>
        <begin position="525"/>
        <end position="546"/>
    </location>
</feature>
<keyword evidence="1" id="KW-0472">Membrane</keyword>
<organism evidence="2 3">
    <name type="scientific">Candidatus Alloenteromonas pullistercoris</name>
    <dbReference type="NCBI Taxonomy" id="2840785"/>
    <lineage>
        <taxon>Bacteria</taxon>
        <taxon>Bacillati</taxon>
        <taxon>Bacillota</taxon>
        <taxon>Bacillota incertae sedis</taxon>
        <taxon>Candidatus Alloenteromonas</taxon>
    </lineage>
</organism>
<feature type="transmembrane region" description="Helical" evidence="1">
    <location>
        <begin position="444"/>
        <end position="466"/>
    </location>
</feature>
<comment type="caution">
    <text evidence="2">The sequence shown here is derived from an EMBL/GenBank/DDBJ whole genome shotgun (WGS) entry which is preliminary data.</text>
</comment>
<keyword evidence="1" id="KW-1133">Transmembrane helix</keyword>
<feature type="transmembrane region" description="Helical" evidence="1">
    <location>
        <begin position="261"/>
        <end position="281"/>
    </location>
</feature>
<proteinExistence type="predicted"/>
<feature type="transmembrane region" description="Helical" evidence="1">
    <location>
        <begin position="1076"/>
        <end position="1094"/>
    </location>
</feature>
<feature type="transmembrane region" description="Helical" evidence="1">
    <location>
        <begin position="135"/>
        <end position="155"/>
    </location>
</feature>
<name>A0A9D9DF81_9FIRM</name>
<feature type="transmembrane region" description="Helical" evidence="1">
    <location>
        <begin position="388"/>
        <end position="410"/>
    </location>
</feature>
<evidence type="ECO:0000313" key="3">
    <source>
        <dbReference type="Proteomes" id="UP000823634"/>
    </source>
</evidence>
<feature type="transmembrane region" description="Helical" evidence="1">
    <location>
        <begin position="213"/>
        <end position="241"/>
    </location>
</feature>
<feature type="transmembrane region" description="Helical" evidence="1">
    <location>
        <begin position="361"/>
        <end position="381"/>
    </location>
</feature>
<evidence type="ECO:0000313" key="2">
    <source>
        <dbReference type="EMBL" id="MBO8426393.1"/>
    </source>
</evidence>
<dbReference type="PANTHER" id="PTHR38454:SF1">
    <property type="entry name" value="INTEGRAL MEMBRANE PROTEIN"/>
    <property type="match status" value="1"/>
</dbReference>
<dbReference type="InterPro" id="IPR018580">
    <property type="entry name" value="Uncharacterised_YfhO"/>
</dbReference>
<feature type="transmembrane region" description="Helical" evidence="1">
    <location>
        <begin position="416"/>
        <end position="435"/>
    </location>
</feature>
<gene>
    <name evidence="2" type="ORF">IAC61_03625</name>
</gene>
<dbReference type="AlphaFoldDB" id="A0A9D9DF81"/>
<reference evidence="2" key="2">
    <citation type="journal article" date="2021" name="PeerJ">
        <title>Extensive microbial diversity within the chicken gut microbiome revealed by metagenomics and culture.</title>
        <authorList>
            <person name="Gilroy R."/>
            <person name="Ravi A."/>
            <person name="Getino M."/>
            <person name="Pursley I."/>
            <person name="Horton D.L."/>
            <person name="Alikhan N.F."/>
            <person name="Baker D."/>
            <person name="Gharbi K."/>
            <person name="Hall N."/>
            <person name="Watson M."/>
            <person name="Adriaenssens E.M."/>
            <person name="Foster-Nyarko E."/>
            <person name="Jarju S."/>
            <person name="Secka A."/>
            <person name="Antonio M."/>
            <person name="Oren A."/>
            <person name="Chaudhuri R.R."/>
            <person name="La Ragione R."/>
            <person name="Hildebrand F."/>
            <person name="Pallen M.J."/>
        </authorList>
    </citation>
    <scope>NUCLEOTIDE SEQUENCE</scope>
    <source>
        <strain evidence="2">17113</strain>
    </source>
</reference>
<feature type="transmembrane region" description="Helical" evidence="1">
    <location>
        <begin position="175"/>
        <end position="201"/>
    </location>
</feature>
<dbReference type="EMBL" id="JADINA010000024">
    <property type="protein sequence ID" value="MBO8426393.1"/>
    <property type="molecule type" value="Genomic_DNA"/>
</dbReference>
<keyword evidence="1" id="KW-0812">Transmembrane</keyword>
<dbReference type="Proteomes" id="UP000823634">
    <property type="component" value="Unassembled WGS sequence"/>
</dbReference>
<reference evidence="2" key="1">
    <citation type="submission" date="2020-10" db="EMBL/GenBank/DDBJ databases">
        <authorList>
            <person name="Gilroy R."/>
        </authorList>
    </citation>
    <scope>NUCLEOTIDE SEQUENCE</scope>
    <source>
        <strain evidence="2">17113</strain>
    </source>
</reference>
<feature type="transmembrane region" description="Helical" evidence="1">
    <location>
        <begin position="38"/>
        <end position="58"/>
    </location>
</feature>
<accession>A0A9D9DF81</accession>
<feature type="transmembrane region" description="Helical" evidence="1">
    <location>
        <begin position="501"/>
        <end position="518"/>
    </location>
</feature>
<dbReference type="PANTHER" id="PTHR38454">
    <property type="entry name" value="INTEGRAL MEMBRANE PROTEIN-RELATED"/>
    <property type="match status" value="1"/>
</dbReference>